<protein>
    <submittedName>
        <fullName evidence="1">Uncharacterized protein</fullName>
    </submittedName>
</protein>
<evidence type="ECO:0000313" key="2">
    <source>
        <dbReference type="Proteomes" id="UP001163328"/>
    </source>
</evidence>
<reference evidence="1" key="1">
    <citation type="submission" date="2021-08" db="EMBL/GenBank/DDBJ databases">
        <title>Flavobacterium sp. strain CC-SYL302.</title>
        <authorList>
            <person name="Lin S.-Y."/>
            <person name="Lee T.-H."/>
            <person name="Young C.-C."/>
        </authorList>
    </citation>
    <scope>NUCLEOTIDE SEQUENCE</scope>
    <source>
        <strain evidence="1">CC-SYL302</strain>
    </source>
</reference>
<dbReference type="RefSeq" id="WP_264433645.1">
    <property type="nucleotide sequence ID" value="NZ_CP081495.1"/>
</dbReference>
<evidence type="ECO:0000313" key="1">
    <source>
        <dbReference type="EMBL" id="UYW01218.1"/>
    </source>
</evidence>
<dbReference type="Proteomes" id="UP001163328">
    <property type="component" value="Chromosome"/>
</dbReference>
<keyword evidence="2" id="KW-1185">Reference proteome</keyword>
<sequence>MMPQVNNAVHYFVVAHHFNTKATNKVEVHAQQENHICEQHIYVQTALLLPSVFVLDLFVPQNTHPRNYHFINTFISQQLFYAFTRGPPATQVIS</sequence>
<organism evidence="1 2">
    <name type="scientific">Flavobacterium agricola</name>
    <dbReference type="NCBI Taxonomy" id="2870839"/>
    <lineage>
        <taxon>Bacteria</taxon>
        <taxon>Pseudomonadati</taxon>
        <taxon>Bacteroidota</taxon>
        <taxon>Flavobacteriia</taxon>
        <taxon>Flavobacteriales</taxon>
        <taxon>Flavobacteriaceae</taxon>
        <taxon>Flavobacterium</taxon>
    </lineage>
</organism>
<accession>A0ABY6LY03</accession>
<gene>
    <name evidence="1" type="ORF">K5I29_12305</name>
</gene>
<name>A0ABY6LY03_9FLAO</name>
<dbReference type="EMBL" id="CP081495">
    <property type="protein sequence ID" value="UYW01218.1"/>
    <property type="molecule type" value="Genomic_DNA"/>
</dbReference>
<proteinExistence type="predicted"/>